<evidence type="ECO:0000313" key="2">
    <source>
        <dbReference type="Proteomes" id="UP000004995"/>
    </source>
</evidence>
<reference evidence="1" key="2">
    <citation type="submission" date="2018-08" db="UniProtKB">
        <authorList>
            <consortium name="EnsemblPlants"/>
        </authorList>
    </citation>
    <scope>IDENTIFICATION</scope>
    <source>
        <strain evidence="1">Yugu1</strain>
    </source>
</reference>
<dbReference type="HOGENOM" id="CLU_2853979_0_0_1"/>
<dbReference type="AlphaFoldDB" id="K3YEN0"/>
<dbReference type="InParanoid" id="K3YEN0"/>
<dbReference type="EMBL" id="AGNK02004079">
    <property type="status" value="NOT_ANNOTATED_CDS"/>
    <property type="molecule type" value="Genomic_DNA"/>
</dbReference>
<dbReference type="Gramene" id="KQK96295">
    <property type="protein sequence ID" value="KQK96295"/>
    <property type="gene ID" value="SETIT_012695mg"/>
</dbReference>
<reference evidence="2" key="1">
    <citation type="journal article" date="2012" name="Nat. Biotechnol.">
        <title>Reference genome sequence of the model plant Setaria.</title>
        <authorList>
            <person name="Bennetzen J.L."/>
            <person name="Schmutz J."/>
            <person name="Wang H."/>
            <person name="Percifield R."/>
            <person name="Hawkins J."/>
            <person name="Pontaroli A.C."/>
            <person name="Estep M."/>
            <person name="Feng L."/>
            <person name="Vaughn J.N."/>
            <person name="Grimwood J."/>
            <person name="Jenkins J."/>
            <person name="Barry K."/>
            <person name="Lindquist E."/>
            <person name="Hellsten U."/>
            <person name="Deshpande S."/>
            <person name="Wang X."/>
            <person name="Wu X."/>
            <person name="Mitros T."/>
            <person name="Triplett J."/>
            <person name="Yang X."/>
            <person name="Ye C.Y."/>
            <person name="Mauro-Herrera M."/>
            <person name="Wang L."/>
            <person name="Li P."/>
            <person name="Sharma M."/>
            <person name="Sharma R."/>
            <person name="Ronald P.C."/>
            <person name="Panaud O."/>
            <person name="Kellogg E.A."/>
            <person name="Brutnell T.P."/>
            <person name="Doust A.N."/>
            <person name="Tuskan G.A."/>
            <person name="Rokhsar D."/>
            <person name="Devos K.M."/>
        </authorList>
    </citation>
    <scope>NUCLEOTIDE SEQUENCE [LARGE SCALE GENOMIC DNA]</scope>
    <source>
        <strain evidence="2">cv. Yugu1</strain>
    </source>
</reference>
<name>K3YEN0_SETIT</name>
<accession>K3YEN0</accession>
<dbReference type="EnsemblPlants" id="KQK96295">
    <property type="protein sequence ID" value="KQK96295"/>
    <property type="gene ID" value="SETIT_012695mg"/>
</dbReference>
<proteinExistence type="predicted"/>
<organism evidence="1 2">
    <name type="scientific">Setaria italica</name>
    <name type="common">Foxtail millet</name>
    <name type="synonym">Panicum italicum</name>
    <dbReference type="NCBI Taxonomy" id="4555"/>
    <lineage>
        <taxon>Eukaryota</taxon>
        <taxon>Viridiplantae</taxon>
        <taxon>Streptophyta</taxon>
        <taxon>Embryophyta</taxon>
        <taxon>Tracheophyta</taxon>
        <taxon>Spermatophyta</taxon>
        <taxon>Magnoliopsida</taxon>
        <taxon>Liliopsida</taxon>
        <taxon>Poales</taxon>
        <taxon>Poaceae</taxon>
        <taxon>PACMAD clade</taxon>
        <taxon>Panicoideae</taxon>
        <taxon>Panicodae</taxon>
        <taxon>Paniceae</taxon>
        <taxon>Cenchrinae</taxon>
        <taxon>Setaria</taxon>
    </lineage>
</organism>
<evidence type="ECO:0000313" key="1">
    <source>
        <dbReference type="EnsemblPlants" id="KQK96295"/>
    </source>
</evidence>
<protein>
    <submittedName>
        <fullName evidence="1">Uncharacterized protein</fullName>
    </submittedName>
</protein>
<keyword evidence="2" id="KW-1185">Reference proteome</keyword>
<dbReference type="Proteomes" id="UP000004995">
    <property type="component" value="Unassembled WGS sequence"/>
</dbReference>
<sequence>MDISRILCIVVPWYLHQQRCILEPDSVLCTMGKFVLTTHVVRREGENKDDSHCRTGVNQLKLRWE</sequence>